<accession>A0A1F7WFJ0</accession>
<keyword evidence="2 5" id="KW-0805">Transcription regulation</keyword>
<name>A0A1F7WFJ0_9BACT</name>
<organism evidence="8 9">
    <name type="scientific">Candidatus Uhrbacteria bacterium RIFOXYC2_FULL_47_19</name>
    <dbReference type="NCBI Taxonomy" id="1802424"/>
    <lineage>
        <taxon>Bacteria</taxon>
        <taxon>Candidatus Uhriibacteriota</taxon>
    </lineage>
</organism>
<protein>
    <recommendedName>
        <fullName evidence="5">Heat-inducible transcription repressor HrcA</fullName>
    </recommendedName>
</protein>
<dbReference type="InterPro" id="IPR001034">
    <property type="entry name" value="DeoR_HTH"/>
</dbReference>
<evidence type="ECO:0000313" key="8">
    <source>
        <dbReference type="EMBL" id="OGM01602.1"/>
    </source>
</evidence>
<feature type="domain" description="Heat-inducible transcription repressor HrcA C-terminal" evidence="6">
    <location>
        <begin position="101"/>
        <end position="222"/>
    </location>
</feature>
<dbReference type="GO" id="GO:0003677">
    <property type="term" value="F:DNA binding"/>
    <property type="evidence" value="ECO:0007669"/>
    <property type="project" value="InterPro"/>
</dbReference>
<dbReference type="EMBL" id="MGFG01000003">
    <property type="protein sequence ID" value="OGM01602.1"/>
    <property type="molecule type" value="Genomic_DNA"/>
</dbReference>
<dbReference type="PANTHER" id="PTHR34824:SF1">
    <property type="entry name" value="HEAT-INDUCIBLE TRANSCRIPTION REPRESSOR HRCA"/>
    <property type="match status" value="1"/>
</dbReference>
<evidence type="ECO:0000313" key="9">
    <source>
        <dbReference type="Proteomes" id="UP000176988"/>
    </source>
</evidence>
<dbReference type="SUPFAM" id="SSF55781">
    <property type="entry name" value="GAF domain-like"/>
    <property type="match status" value="1"/>
</dbReference>
<dbReference type="Proteomes" id="UP000176988">
    <property type="component" value="Unassembled WGS sequence"/>
</dbReference>
<proteinExistence type="inferred from homology"/>
<dbReference type="STRING" id="1802424.A2480_00870"/>
<dbReference type="InterPro" id="IPR029016">
    <property type="entry name" value="GAF-like_dom_sf"/>
</dbReference>
<dbReference type="InterPro" id="IPR021153">
    <property type="entry name" value="HrcA_C"/>
</dbReference>
<dbReference type="HAMAP" id="MF_00081">
    <property type="entry name" value="HrcA"/>
    <property type="match status" value="1"/>
</dbReference>
<evidence type="ECO:0000259" key="7">
    <source>
        <dbReference type="Pfam" id="PF08220"/>
    </source>
</evidence>
<evidence type="ECO:0000256" key="3">
    <source>
        <dbReference type="ARBA" id="ARBA00023016"/>
    </source>
</evidence>
<reference evidence="8 9" key="1">
    <citation type="journal article" date="2016" name="Nat. Commun.">
        <title>Thousands of microbial genomes shed light on interconnected biogeochemical processes in an aquifer system.</title>
        <authorList>
            <person name="Anantharaman K."/>
            <person name="Brown C.T."/>
            <person name="Hug L.A."/>
            <person name="Sharon I."/>
            <person name="Castelle C.J."/>
            <person name="Probst A.J."/>
            <person name="Thomas B.C."/>
            <person name="Singh A."/>
            <person name="Wilkins M.J."/>
            <person name="Karaoz U."/>
            <person name="Brodie E.L."/>
            <person name="Williams K.H."/>
            <person name="Hubbard S.S."/>
            <person name="Banfield J.F."/>
        </authorList>
    </citation>
    <scope>NUCLEOTIDE SEQUENCE [LARGE SCALE GENOMIC DNA]</scope>
</reference>
<dbReference type="AlphaFoldDB" id="A0A1F7WFJ0"/>
<dbReference type="Gene3D" id="3.30.450.40">
    <property type="match status" value="1"/>
</dbReference>
<keyword evidence="3 5" id="KW-0346">Stress response</keyword>
<comment type="function">
    <text evidence="5">Negative regulator of class I heat shock genes (grpE-dnaK-dnaJ and groELS operons). Prevents heat-shock induction of these operons.</text>
</comment>
<feature type="domain" description="HTH deoR-type" evidence="7">
    <location>
        <begin position="31"/>
        <end position="63"/>
    </location>
</feature>
<dbReference type="Gene3D" id="1.10.10.10">
    <property type="entry name" value="Winged helix-like DNA-binding domain superfamily/Winged helix DNA-binding domain"/>
    <property type="match status" value="1"/>
</dbReference>
<comment type="similarity">
    <text evidence="5">Belongs to the HrcA family.</text>
</comment>
<dbReference type="Pfam" id="PF01628">
    <property type="entry name" value="HrcA"/>
    <property type="match status" value="1"/>
</dbReference>
<comment type="caution">
    <text evidence="8">The sequence shown here is derived from an EMBL/GenBank/DDBJ whole genome shotgun (WGS) entry which is preliminary data.</text>
</comment>
<keyword evidence="1 5" id="KW-0678">Repressor</keyword>
<dbReference type="InterPro" id="IPR002571">
    <property type="entry name" value="HrcA"/>
</dbReference>
<evidence type="ECO:0000256" key="1">
    <source>
        <dbReference type="ARBA" id="ARBA00022491"/>
    </source>
</evidence>
<dbReference type="GO" id="GO:0003700">
    <property type="term" value="F:DNA-binding transcription factor activity"/>
    <property type="evidence" value="ECO:0007669"/>
    <property type="project" value="InterPro"/>
</dbReference>
<evidence type="ECO:0000259" key="6">
    <source>
        <dbReference type="Pfam" id="PF01628"/>
    </source>
</evidence>
<dbReference type="PANTHER" id="PTHR34824">
    <property type="entry name" value="HEAT-INDUCIBLE TRANSCRIPTION REPRESSOR HRCA"/>
    <property type="match status" value="1"/>
</dbReference>
<keyword evidence="4 5" id="KW-0804">Transcription</keyword>
<evidence type="ECO:0000256" key="5">
    <source>
        <dbReference type="HAMAP-Rule" id="MF_00081"/>
    </source>
</evidence>
<sequence length="237" mass="26753">MPIETENRKLRVLEAIVREYLKSAEPVGSGTLVEKYSLQVSSATIRNDMADLTEHGLLEQPHTSAGRRPTEQGYRVFVREFVGEGERLVDDLVQQIIAATGEMAQRRETAARDFARYMAQLTGETVFVSFGDGSAYLTGMSNLFSKPEFREPGLVREFSDMFDRFDELAADMLQHMDRELVVMIGDENPFCSHLSSVVAKWESEDALVGLFGVIGPTRMDYELNVGLMRTIREELEK</sequence>
<dbReference type="Pfam" id="PF08220">
    <property type="entry name" value="HTH_DeoR"/>
    <property type="match status" value="1"/>
</dbReference>
<dbReference type="SUPFAM" id="SSF46785">
    <property type="entry name" value="Winged helix' DNA-binding domain"/>
    <property type="match status" value="1"/>
</dbReference>
<evidence type="ECO:0000256" key="2">
    <source>
        <dbReference type="ARBA" id="ARBA00023015"/>
    </source>
</evidence>
<evidence type="ECO:0000256" key="4">
    <source>
        <dbReference type="ARBA" id="ARBA00023163"/>
    </source>
</evidence>
<dbReference type="InterPro" id="IPR036390">
    <property type="entry name" value="WH_DNA-bd_sf"/>
</dbReference>
<gene>
    <name evidence="5" type="primary">hrcA</name>
    <name evidence="8" type="ORF">A2480_00870</name>
</gene>
<dbReference type="InterPro" id="IPR036388">
    <property type="entry name" value="WH-like_DNA-bd_sf"/>
</dbReference>
<dbReference type="GO" id="GO:0045892">
    <property type="term" value="P:negative regulation of DNA-templated transcription"/>
    <property type="evidence" value="ECO:0007669"/>
    <property type="project" value="UniProtKB-UniRule"/>
</dbReference>